<feature type="chain" id="PRO_5045372583" evidence="5">
    <location>
        <begin position="19"/>
        <end position="225"/>
    </location>
</feature>
<keyword evidence="4" id="KW-0472">Membrane</keyword>
<proteinExistence type="predicted"/>
<protein>
    <submittedName>
        <fullName evidence="6">Neutral zinc metallopeptidase</fullName>
    </submittedName>
</protein>
<sequence length="225" mass="25782">MKTLFSLIFYTLPLFVSAQVNKQEIDDSIKEIENYWKMKFSQKELTFIPPSVYYYNKENPITTACGTSNAFYCGGSLSIAISKDLLEVVQNKYDFKVIRYIIAHEYGHSVQHQLQKSSILSIDKELQADCLSGTFLFNIEKNKVTAEPTININTLWNLLSDFSEGNQGLKILTDPQAHGDAQSRMRAFKTGYEIGSVNRCLKDYNIQQQSLNLIESIFDIFKKNK</sequence>
<name>A0ABU5SDS9_9BACT</name>
<evidence type="ECO:0000256" key="5">
    <source>
        <dbReference type="SAM" id="SignalP"/>
    </source>
</evidence>
<keyword evidence="2" id="KW-0812">Transmembrane</keyword>
<reference evidence="6 7" key="1">
    <citation type="submission" date="2023-12" db="EMBL/GenBank/DDBJ databases">
        <title>Novel species of the genus Arcicella isolated from rivers.</title>
        <authorList>
            <person name="Lu H."/>
        </authorList>
    </citation>
    <scope>NUCLEOTIDE SEQUENCE [LARGE SCALE GENOMIC DNA]</scope>
    <source>
        <strain evidence="6 7">DC25W</strain>
    </source>
</reference>
<evidence type="ECO:0000256" key="2">
    <source>
        <dbReference type="ARBA" id="ARBA00022692"/>
    </source>
</evidence>
<dbReference type="Pfam" id="PF04228">
    <property type="entry name" value="Zn_peptidase"/>
    <property type="match status" value="1"/>
</dbReference>
<dbReference type="RefSeq" id="WP_323255661.1">
    <property type="nucleotide sequence ID" value="NZ_JAYGIM010000001.1"/>
</dbReference>
<dbReference type="PANTHER" id="PTHR30168:SF0">
    <property type="entry name" value="INNER MEMBRANE PROTEIN"/>
    <property type="match status" value="1"/>
</dbReference>
<comment type="caution">
    <text evidence="6">The sequence shown here is derived from an EMBL/GenBank/DDBJ whole genome shotgun (WGS) entry which is preliminary data.</text>
</comment>
<dbReference type="Proteomes" id="UP001302222">
    <property type="component" value="Unassembled WGS sequence"/>
</dbReference>
<evidence type="ECO:0000313" key="7">
    <source>
        <dbReference type="Proteomes" id="UP001302222"/>
    </source>
</evidence>
<comment type="subcellular location">
    <subcellularLocation>
        <location evidence="1">Membrane</location>
        <topology evidence="1">Single-pass membrane protein</topology>
    </subcellularLocation>
</comment>
<keyword evidence="3" id="KW-1133">Transmembrane helix</keyword>
<evidence type="ECO:0000256" key="4">
    <source>
        <dbReference type="ARBA" id="ARBA00023136"/>
    </source>
</evidence>
<feature type="signal peptide" evidence="5">
    <location>
        <begin position="1"/>
        <end position="18"/>
    </location>
</feature>
<evidence type="ECO:0000256" key="1">
    <source>
        <dbReference type="ARBA" id="ARBA00004167"/>
    </source>
</evidence>
<keyword evidence="5" id="KW-0732">Signal</keyword>
<keyword evidence="7" id="KW-1185">Reference proteome</keyword>
<dbReference type="EMBL" id="JAYGIM010000001">
    <property type="protein sequence ID" value="MEA5425449.1"/>
    <property type="molecule type" value="Genomic_DNA"/>
</dbReference>
<organism evidence="6 7">
    <name type="scientific">Arcicella lustrica</name>
    <dbReference type="NCBI Taxonomy" id="2984196"/>
    <lineage>
        <taxon>Bacteria</taxon>
        <taxon>Pseudomonadati</taxon>
        <taxon>Bacteroidota</taxon>
        <taxon>Cytophagia</taxon>
        <taxon>Cytophagales</taxon>
        <taxon>Flectobacillaceae</taxon>
        <taxon>Arcicella</taxon>
    </lineage>
</organism>
<evidence type="ECO:0000256" key="3">
    <source>
        <dbReference type="ARBA" id="ARBA00022989"/>
    </source>
</evidence>
<dbReference type="InterPro" id="IPR007343">
    <property type="entry name" value="Uncharacterised_pept_Zn_put"/>
</dbReference>
<accession>A0ABU5SDS9</accession>
<dbReference type="SUPFAM" id="SSF55486">
    <property type="entry name" value="Metalloproteases ('zincins'), catalytic domain"/>
    <property type="match status" value="1"/>
</dbReference>
<dbReference type="PANTHER" id="PTHR30168">
    <property type="entry name" value="PUTATIVE MEMBRANE PROTEIN YPFJ"/>
    <property type="match status" value="1"/>
</dbReference>
<gene>
    <name evidence="6" type="ORF">VB798_02625</name>
</gene>
<evidence type="ECO:0000313" key="6">
    <source>
        <dbReference type="EMBL" id="MEA5425449.1"/>
    </source>
</evidence>